<evidence type="ECO:0000256" key="3">
    <source>
        <dbReference type="HAMAP-Rule" id="MF_01158"/>
    </source>
</evidence>
<gene>
    <name evidence="3 7" type="primary">hda</name>
    <name evidence="7" type="ORF">NCTC9077_01788</name>
</gene>
<accession>A0A376VEE8</accession>
<dbReference type="InterPro" id="IPR022864">
    <property type="entry name" value="Hda_Enterobact"/>
</dbReference>
<evidence type="ECO:0000256" key="2">
    <source>
        <dbReference type="ARBA" id="ARBA00022880"/>
    </source>
</evidence>
<dbReference type="GO" id="GO:0032297">
    <property type="term" value="P:negative regulation of DNA-templated DNA replication initiation"/>
    <property type="evidence" value="ECO:0007669"/>
    <property type="project" value="InterPro"/>
</dbReference>
<dbReference type="FunFam" id="1.10.8.60:FF:000024">
    <property type="entry name" value="DnaA regulatory inactivator Hda"/>
    <property type="match status" value="1"/>
</dbReference>
<evidence type="ECO:0000313" key="7">
    <source>
        <dbReference type="EMBL" id="STJ10126.1"/>
    </source>
</evidence>
<feature type="region of interest" description="Disordered" evidence="4">
    <location>
        <begin position="295"/>
        <end position="326"/>
    </location>
</feature>
<dbReference type="InterPro" id="IPR020591">
    <property type="entry name" value="Chromosome_initiator_DnaA-like"/>
</dbReference>
<dbReference type="Pfam" id="PF00308">
    <property type="entry name" value="Bac_DnaA"/>
    <property type="match status" value="1"/>
</dbReference>
<dbReference type="Gene3D" id="1.10.8.60">
    <property type="match status" value="1"/>
</dbReference>
<dbReference type="EMBL" id="UGCU01000001">
    <property type="protein sequence ID" value="STJ10126.1"/>
    <property type="molecule type" value="Genomic_DNA"/>
</dbReference>
<evidence type="ECO:0000256" key="1">
    <source>
        <dbReference type="ARBA" id="ARBA00022705"/>
    </source>
</evidence>
<organism evidence="7 8">
    <name type="scientific">Escherichia coli</name>
    <dbReference type="NCBI Taxonomy" id="562"/>
    <lineage>
        <taxon>Bacteria</taxon>
        <taxon>Pseudomonadati</taxon>
        <taxon>Pseudomonadota</taxon>
        <taxon>Gammaproteobacteria</taxon>
        <taxon>Enterobacterales</taxon>
        <taxon>Enterobacteriaceae</taxon>
        <taxon>Escherichia</taxon>
    </lineage>
</organism>
<keyword evidence="2 3" id="KW-0236">DNA replication inhibitor</keyword>
<dbReference type="InterPro" id="IPR055199">
    <property type="entry name" value="Hda_lid"/>
</dbReference>
<dbReference type="SUPFAM" id="SSF52540">
    <property type="entry name" value="P-loop containing nucleoside triphosphate hydrolases"/>
    <property type="match status" value="1"/>
</dbReference>
<dbReference type="PANTHER" id="PTHR30050:SF5">
    <property type="entry name" value="DNAA REGULATORY INACTIVATOR HDA"/>
    <property type="match status" value="1"/>
</dbReference>
<feature type="domain" description="Chromosomal replication initiator protein DnaA ATPAse" evidence="5">
    <location>
        <begin position="31"/>
        <end position="174"/>
    </location>
</feature>
<feature type="compositionally biased region" description="Pro residues" evidence="4">
    <location>
        <begin position="317"/>
        <end position="326"/>
    </location>
</feature>
<dbReference type="InterPro" id="IPR013317">
    <property type="entry name" value="DnaA_dom"/>
</dbReference>
<dbReference type="HAMAP" id="MF_01158">
    <property type="entry name" value="Hda"/>
    <property type="match status" value="1"/>
</dbReference>
<keyword evidence="1 3" id="KW-0235">DNA replication</keyword>
<evidence type="ECO:0000256" key="4">
    <source>
        <dbReference type="SAM" id="MobiDB-lite"/>
    </source>
</evidence>
<proteinExistence type="inferred from homology"/>
<dbReference type="AlphaFoldDB" id="A0A376VEE8"/>
<comment type="function">
    <text evidence="3">Mediates the interaction of DNA replication inititator protein DnaA with DNA polymerase subunit beta sliding clamp (dnaN). Stimulates hydrolysis of ATP-DnaA to ADP-DnaA, rendering DnaA inactive for reinititation, a process called regulatory inhibition of DnaA or RIDA.</text>
</comment>
<evidence type="ECO:0000259" key="6">
    <source>
        <dbReference type="Pfam" id="PF22688"/>
    </source>
</evidence>
<dbReference type="GO" id="GO:0006270">
    <property type="term" value="P:DNA replication initiation"/>
    <property type="evidence" value="ECO:0007669"/>
    <property type="project" value="TreeGrafter"/>
</dbReference>
<dbReference type="FunFam" id="3.40.50.300:FF:000452">
    <property type="entry name" value="DnaA regulatory inactivator Hda"/>
    <property type="match status" value="1"/>
</dbReference>
<dbReference type="Gene3D" id="3.40.50.300">
    <property type="entry name" value="P-loop containing nucleotide triphosphate hydrolases"/>
    <property type="match status" value="1"/>
</dbReference>
<name>A0A376VEE8_ECOLX</name>
<reference evidence="7 8" key="1">
    <citation type="submission" date="2018-06" db="EMBL/GenBank/DDBJ databases">
        <authorList>
            <consortium name="Pathogen Informatics"/>
            <person name="Doyle S."/>
        </authorList>
    </citation>
    <scope>NUCLEOTIDE SEQUENCE [LARGE SCALE GENOMIC DNA]</scope>
    <source>
        <strain evidence="7 8">NCTC9077</strain>
    </source>
</reference>
<dbReference type="Pfam" id="PF22688">
    <property type="entry name" value="Hda_lid"/>
    <property type="match status" value="1"/>
</dbReference>
<comment type="similarity">
    <text evidence="3">Belongs to the DnaA family. HdA subfamily.</text>
</comment>
<feature type="domain" description="Hda lid" evidence="6">
    <location>
        <begin position="182"/>
        <end position="246"/>
    </location>
</feature>
<comment type="subunit">
    <text evidence="3">The active form seems to be an ADP-bound monomer. Forms the RIDA complex (regulatory inactivation of DnaA) of ATP-DnaA, ADP-Hda and the DNA-loaded beta sliding clamp (dnaN).</text>
</comment>
<dbReference type="Proteomes" id="UP000254495">
    <property type="component" value="Unassembled WGS sequence"/>
</dbReference>
<dbReference type="InterPro" id="IPR027417">
    <property type="entry name" value="P-loop_NTPase"/>
</dbReference>
<sequence>MVNFSRFCEILVEVSLNTPAQLSLPLYLPDDETFASFWPGDNSSLLAALQNVLRQEHSGYIYLWAREGAGRSHLLHAACAELSQRGDAVGYVPLDKRTWFVPEVLDGMEHLSLVCIDNIECIAGDELWEMAIFDLYNRILESGKTRLLITGDRPPRQLNLGLPDLASRLDWGQIYKLQPLSDEDKLQALQLRARLRGFELPEDVGRFLLKRLDREMRTLFMTLDQLDRASITAQRKLTIPFVKEILKTVDKTFIVGYAPIVFVGRIRRGKRRIRQCASTSDGALLNPRFPVPAPVDDQSALCHPRPQSGAPLASDYPPLPESAPLR</sequence>
<dbReference type="PRINTS" id="PR00051">
    <property type="entry name" value="DNAA"/>
</dbReference>
<evidence type="ECO:0000313" key="8">
    <source>
        <dbReference type="Proteomes" id="UP000254495"/>
    </source>
</evidence>
<dbReference type="NCBIfam" id="NF005982">
    <property type="entry name" value="PRK08084.1"/>
    <property type="match status" value="1"/>
</dbReference>
<evidence type="ECO:0000259" key="5">
    <source>
        <dbReference type="Pfam" id="PF00308"/>
    </source>
</evidence>
<dbReference type="InterPro" id="IPR017788">
    <property type="entry name" value="Hda"/>
</dbReference>
<protein>
    <recommendedName>
        <fullName evidence="3">DnaA regulatory inactivator Hda</fullName>
    </recommendedName>
</protein>
<dbReference type="NCBIfam" id="TIGR03420">
    <property type="entry name" value="DnaA_homol_Hda"/>
    <property type="match status" value="1"/>
</dbReference>
<dbReference type="PANTHER" id="PTHR30050">
    <property type="entry name" value="CHROMOSOMAL REPLICATION INITIATOR PROTEIN DNAA"/>
    <property type="match status" value="1"/>
</dbReference>